<dbReference type="GO" id="GO:1990904">
    <property type="term" value="C:ribonucleoprotein complex"/>
    <property type="evidence" value="ECO:0007669"/>
    <property type="project" value="UniProtKB-KW"/>
</dbReference>
<reference evidence="7" key="1">
    <citation type="journal article" date="2015" name="ISME J.">
        <title>Aquifer environment selects for microbial species cohorts in sediment and groundwater.</title>
        <authorList>
            <person name="Hug L.A."/>
            <person name="Thomas B.C."/>
            <person name="Brown C.T."/>
            <person name="Frischkorn K.R."/>
            <person name="Williams K.H."/>
            <person name="Tringe S.G."/>
            <person name="Banfield J.F."/>
        </authorList>
    </citation>
    <scope>NUCLEOTIDE SEQUENCE</scope>
</reference>
<comment type="function">
    <text evidence="5">One of the primary rRNA binding proteins, this protein initially binds near the 5'-end of the 23S rRNA. It is important during the early stages of 50S assembly. It makes multiple contacts with different domains of the 23S rRNA in the assembled 50S subunit and ribosome.</text>
</comment>
<comment type="subunit">
    <text evidence="5">Part of the 50S ribosomal subunit.</text>
</comment>
<accession>A0A0H4T366</accession>
<dbReference type="SUPFAM" id="SSF52166">
    <property type="entry name" value="Ribosomal protein L4"/>
    <property type="match status" value="1"/>
</dbReference>
<feature type="region of interest" description="Disordered" evidence="6">
    <location>
        <begin position="44"/>
        <end position="87"/>
    </location>
</feature>
<dbReference type="GO" id="GO:0019843">
    <property type="term" value="F:rRNA binding"/>
    <property type="evidence" value="ECO:0007669"/>
    <property type="project" value="UniProtKB-UniRule"/>
</dbReference>
<evidence type="ECO:0000256" key="2">
    <source>
        <dbReference type="ARBA" id="ARBA00022980"/>
    </source>
</evidence>
<dbReference type="InterPro" id="IPR023574">
    <property type="entry name" value="Ribosomal_uL4_dom_sf"/>
</dbReference>
<dbReference type="EMBL" id="KT006952">
    <property type="protein sequence ID" value="AKQ01150.1"/>
    <property type="molecule type" value="Genomic_DNA"/>
</dbReference>
<evidence type="ECO:0000256" key="4">
    <source>
        <dbReference type="ARBA" id="ARBA00035244"/>
    </source>
</evidence>
<evidence type="ECO:0000313" key="7">
    <source>
        <dbReference type="EMBL" id="AKQ01150.1"/>
    </source>
</evidence>
<keyword evidence="3 5" id="KW-0687">Ribonucleoprotein</keyword>
<evidence type="ECO:0000256" key="6">
    <source>
        <dbReference type="SAM" id="MobiDB-lite"/>
    </source>
</evidence>
<evidence type="ECO:0000256" key="1">
    <source>
        <dbReference type="ARBA" id="ARBA00010528"/>
    </source>
</evidence>
<comment type="function">
    <text evidence="5">Forms part of the polypeptide exit tunnel.</text>
</comment>
<dbReference type="GO" id="GO:0006412">
    <property type="term" value="P:translation"/>
    <property type="evidence" value="ECO:0007669"/>
    <property type="project" value="UniProtKB-UniRule"/>
</dbReference>
<dbReference type="InterPro" id="IPR002136">
    <property type="entry name" value="Ribosomal_uL4"/>
</dbReference>
<comment type="similarity">
    <text evidence="1 5">Belongs to the universal ribosomal protein uL4 family.</text>
</comment>
<dbReference type="GO" id="GO:0005840">
    <property type="term" value="C:ribosome"/>
    <property type="evidence" value="ECO:0007669"/>
    <property type="project" value="UniProtKB-KW"/>
</dbReference>
<gene>
    <name evidence="5" type="primary">rplD</name>
</gene>
<sequence length="220" mass="23642">MTEMEVPIRNLRGETVGQAVLDGGVFGVPMNEALVHQALVAQQANQRQGTAATKTRGLVSGGGRKPRPQKHSGRSRQGSIRSPQWRGGGIVFGPHPRDYRQRLNKKMRRLAICCALSDKAANGQLVLVDDFALSDARTKGMVEALRALGVNRKALVATDGVNRTVVLAARNVPGVRTIPANLLNVVDLLTHDTLIMPVAAARLVEEVFSRRQASTESAAS</sequence>
<dbReference type="GO" id="GO:0003735">
    <property type="term" value="F:structural constituent of ribosome"/>
    <property type="evidence" value="ECO:0007669"/>
    <property type="project" value="InterPro"/>
</dbReference>
<keyword evidence="5" id="KW-0694">RNA-binding</keyword>
<protein>
    <recommendedName>
        <fullName evidence="4 5">Large ribosomal subunit protein uL4</fullName>
    </recommendedName>
</protein>
<dbReference type="Pfam" id="PF00573">
    <property type="entry name" value="Ribosomal_L4"/>
    <property type="match status" value="1"/>
</dbReference>
<dbReference type="InterPro" id="IPR013005">
    <property type="entry name" value="Ribosomal_uL4-like"/>
</dbReference>
<feature type="compositionally biased region" description="Basic residues" evidence="6">
    <location>
        <begin position="64"/>
        <end position="74"/>
    </location>
</feature>
<dbReference type="NCBIfam" id="TIGR03953">
    <property type="entry name" value="rplD_bact"/>
    <property type="match status" value="1"/>
</dbReference>
<keyword evidence="5" id="KW-0699">rRNA-binding</keyword>
<evidence type="ECO:0000256" key="5">
    <source>
        <dbReference type="HAMAP-Rule" id="MF_01328"/>
    </source>
</evidence>
<dbReference type="PANTHER" id="PTHR10746:SF6">
    <property type="entry name" value="LARGE RIBOSOMAL SUBUNIT PROTEIN UL4M"/>
    <property type="match status" value="1"/>
</dbReference>
<dbReference type="Gene3D" id="3.40.1370.10">
    <property type="match status" value="1"/>
</dbReference>
<organism evidence="7">
    <name type="scientific">uncultured Chloroflexi bacterium Rifle_16ft_4_minimus_14836</name>
    <dbReference type="NCBI Taxonomy" id="1665059"/>
    <lineage>
        <taxon>Bacteria</taxon>
        <taxon>Bacillati</taxon>
        <taxon>Chloroflexota</taxon>
        <taxon>environmental samples</taxon>
    </lineage>
</organism>
<name>A0A0H4T366_9CHLR</name>
<dbReference type="HAMAP" id="MF_01328_B">
    <property type="entry name" value="Ribosomal_uL4_B"/>
    <property type="match status" value="1"/>
</dbReference>
<dbReference type="AlphaFoldDB" id="A0A0H4T366"/>
<dbReference type="PANTHER" id="PTHR10746">
    <property type="entry name" value="50S RIBOSOMAL PROTEIN L4"/>
    <property type="match status" value="1"/>
</dbReference>
<evidence type="ECO:0000256" key="3">
    <source>
        <dbReference type="ARBA" id="ARBA00023274"/>
    </source>
</evidence>
<keyword evidence="2 5" id="KW-0689">Ribosomal protein</keyword>
<proteinExistence type="inferred from homology"/>